<reference evidence="1 2" key="1">
    <citation type="submission" date="2015-01" db="EMBL/GenBank/DDBJ databases">
        <title>Evolution of Trichinella species and genotypes.</title>
        <authorList>
            <person name="Korhonen P.K."/>
            <person name="Edoardo P."/>
            <person name="Giuseppe L.R."/>
            <person name="Gasser R.B."/>
        </authorList>
    </citation>
    <scope>NUCLEOTIDE SEQUENCE [LARGE SCALE GENOMIC DNA]</scope>
    <source>
        <strain evidence="1">ISS141</strain>
    </source>
</reference>
<gene>
    <name evidence="1" type="ORF">T4E_3215</name>
</gene>
<evidence type="ECO:0000313" key="2">
    <source>
        <dbReference type="Proteomes" id="UP000054815"/>
    </source>
</evidence>
<evidence type="ECO:0000313" key="1">
    <source>
        <dbReference type="EMBL" id="KRX94806.1"/>
    </source>
</evidence>
<dbReference type="Proteomes" id="UP000054815">
    <property type="component" value="Unassembled WGS sequence"/>
</dbReference>
<dbReference type="AlphaFoldDB" id="A0A0V0Y399"/>
<protein>
    <submittedName>
        <fullName evidence="1">Uncharacterized protein</fullName>
    </submittedName>
</protein>
<proteinExistence type="predicted"/>
<feature type="non-terminal residue" evidence="1">
    <location>
        <position position="1"/>
    </location>
</feature>
<accession>A0A0V0Y399</accession>
<comment type="caution">
    <text evidence="1">The sequence shown here is derived from an EMBL/GenBank/DDBJ whole genome shotgun (WGS) entry which is preliminary data.</text>
</comment>
<dbReference type="EMBL" id="JYDU01000066">
    <property type="protein sequence ID" value="KRX94806.1"/>
    <property type="molecule type" value="Genomic_DNA"/>
</dbReference>
<name>A0A0V0Y399_TRIPS</name>
<sequence length="93" mass="10952">LTTNRRRHSVANGIGMVEHINLHIIKYEEFVGKIPLKMQVLFLIDVVTATDNVILREHTIEIIERIVKYSASTNYKSQDFNSNYKQRRKIPQR</sequence>
<organism evidence="1 2">
    <name type="scientific">Trichinella pseudospiralis</name>
    <name type="common">Parasitic roundworm</name>
    <dbReference type="NCBI Taxonomy" id="6337"/>
    <lineage>
        <taxon>Eukaryota</taxon>
        <taxon>Metazoa</taxon>
        <taxon>Ecdysozoa</taxon>
        <taxon>Nematoda</taxon>
        <taxon>Enoplea</taxon>
        <taxon>Dorylaimia</taxon>
        <taxon>Trichinellida</taxon>
        <taxon>Trichinellidae</taxon>
        <taxon>Trichinella</taxon>
    </lineage>
</organism>